<protein>
    <submittedName>
        <fullName evidence="1">Uncharacterized protein</fullName>
    </submittedName>
</protein>
<dbReference type="EMBL" id="JDFF01000009">
    <property type="protein sequence ID" value="EWC92999.1"/>
    <property type="molecule type" value="Genomic_DNA"/>
</dbReference>
<accession>Z4WZX9</accession>
<dbReference type="OrthoDB" id="9817653at2"/>
<evidence type="ECO:0000313" key="1">
    <source>
        <dbReference type="EMBL" id="EWC92999.1"/>
    </source>
</evidence>
<keyword evidence="2" id="KW-1185">Reference proteome</keyword>
<name>Z4WZX9_9PORP</name>
<gene>
    <name evidence="1" type="ORF">HMPREF0636_1306</name>
</gene>
<comment type="caution">
    <text evidence="1">The sequence shown here is derived from an EMBL/GenBank/DDBJ whole genome shotgun (WGS) entry which is preliminary data.</text>
</comment>
<organism evidence="1 2">
    <name type="scientific">Porphyromonas catoniae ATCC 51270</name>
    <dbReference type="NCBI Taxonomy" id="887901"/>
    <lineage>
        <taxon>Bacteria</taxon>
        <taxon>Pseudomonadati</taxon>
        <taxon>Bacteroidota</taxon>
        <taxon>Bacteroidia</taxon>
        <taxon>Bacteroidales</taxon>
        <taxon>Porphyromonadaceae</taxon>
        <taxon>Porphyromonas</taxon>
    </lineage>
</organism>
<dbReference type="Proteomes" id="UP000023482">
    <property type="component" value="Unassembled WGS sequence"/>
</dbReference>
<dbReference type="PATRIC" id="fig|887901.3.peg.425"/>
<dbReference type="RefSeq" id="WP_044168176.1">
    <property type="nucleotide sequence ID" value="NZ_JDFF01000009.1"/>
</dbReference>
<reference evidence="1 2" key="1">
    <citation type="submission" date="2014-01" db="EMBL/GenBank/DDBJ databases">
        <authorList>
            <person name="Durkin A.S."/>
            <person name="McCorrison J."/>
            <person name="Torralba M."/>
            <person name="Gillis M."/>
            <person name="Haft D.H."/>
            <person name="Methe B."/>
            <person name="Sutton G."/>
            <person name="Nelson K.E."/>
        </authorList>
    </citation>
    <scope>NUCLEOTIDE SEQUENCE [LARGE SCALE GENOMIC DNA]</scope>
    <source>
        <strain evidence="1 2">ATCC 51270</strain>
    </source>
</reference>
<proteinExistence type="predicted"/>
<evidence type="ECO:0000313" key="2">
    <source>
        <dbReference type="Proteomes" id="UP000023482"/>
    </source>
</evidence>
<dbReference type="AlphaFoldDB" id="Z4WZX9"/>
<sequence length="592" mass="69077">MRSSNAFETLGLTVNPKALFEDSCHEAHSITQDERILTLAHLVWAGYHIKDEAYRYLTEKQAPKGFERYNAVHSTLLSVGFDVMLRVHNRYHADKTDRDIVDLLDFIKSHEHWKKIRRLSFEKYADTLEGILSKCFSMREKLLADIGERPPYRPLLEPRNRGSIYHRIIDIDSRLELATSTSSWSYQGLYNSWEQTTLKLLKEAKSYNLPPHIEGHLNPQIWDASTHRHSELALAKKYFPAEDTELLKDNDKAWRERVLAFATKQAEAIWLQSPLFDEPVYVWYTNYTDKQALHTDRLHKEAIVSICVQDYAQTGNDEGHQEYFDMLVAGKSMARPKKGKYIQDFISLANRVKEQDVLVVASYKGHQDLRIGLIKQGTEFYVEQYEGYRLYCFKLKSVYCTPRWGMLHASLNPADYPILKNLSPNSGTIHHVVNQRKRQAVYRAYYGIVYPYHYSLLSDEATEDMCKLWLTSEHAEAYDLYLLRPAPMYGGTTHIVDIWGISYGDTEILAQITTSNNTSLIEKKEKKLLTLSKHNTKCVVFANYLFSKEQENWGENRHRISLRHVWQDLYDGSEEEKEKMQALCQIEYKQTK</sequence>